<dbReference type="PANTHER" id="PTHR13878">
    <property type="entry name" value="GULONOLACTONE OXIDASE"/>
    <property type="match status" value="1"/>
</dbReference>
<sequence length="527" mass="57939">MKSVVSDLKPIIAGEVSSAADDLAAVSRDFGGVAYKQPQVVVRPQSSSDVAQVVKYAAAQGLTIASRAAGHSLNGQALSEGGILLDMRSLNQLHELQADHLWFKADAGATWQQIVEASLPAGVVPPVLTNNLDVTLGGTHSAAGLGQNSFRYGSQADNCLGLEVVTATGDVVWCSPTENSELFNHVLCGFGQFGIITQVQHRLRKYRSRTRTYFLCYDDLDLALQDQRSLVQAEQVDALLTLFSPCVLGFSRAGGGIRPLIQWFYRIQATFEFESEDEIKEDAFFADLNFYRHIHTEDLAFTQYVQPLMQVPHPVETANPWLDVLLPASAAKEFFETALNLVPSFIDFRTTPMGSFSLLSRNTHMPMFSLPQAELILAFGMYPTVPKARLEPVLKQLDHLTEVGFQKGGKRYLVSWVDFERAQWQKQFGEYWPQVNAMKQKYDPQGLFNPGFIQYEAAIAANFNQPLPLAVSADPLPAAAPQAAIANTANRGKLPAKAIALTTVLMILLFLILGEFSFDFAFLGGTP</sequence>
<accession>A0ABW6IH02</accession>
<dbReference type="InterPro" id="IPR015345">
    <property type="entry name" value="Cytokinin_DH_FAD/cytokin-bd"/>
</dbReference>
<evidence type="ECO:0000256" key="4">
    <source>
        <dbReference type="ARBA" id="ARBA00022827"/>
    </source>
</evidence>
<comment type="cofactor">
    <cofactor evidence="1">
        <name>FAD</name>
        <dbReference type="ChEBI" id="CHEBI:57692"/>
    </cofactor>
</comment>
<dbReference type="InterPro" id="IPR016167">
    <property type="entry name" value="FAD-bd_PCMH_sub1"/>
</dbReference>
<evidence type="ECO:0000313" key="9">
    <source>
        <dbReference type="Proteomes" id="UP001600165"/>
    </source>
</evidence>
<keyword evidence="6" id="KW-0812">Transmembrane</keyword>
<dbReference type="Proteomes" id="UP001600165">
    <property type="component" value="Unassembled WGS sequence"/>
</dbReference>
<gene>
    <name evidence="8" type="ORF">ACFVKH_10105</name>
</gene>
<keyword evidence="6" id="KW-1133">Transmembrane helix</keyword>
<dbReference type="InterPro" id="IPR016166">
    <property type="entry name" value="FAD-bd_PCMH"/>
</dbReference>
<proteinExistence type="inferred from homology"/>
<dbReference type="Gene3D" id="3.30.465.10">
    <property type="match status" value="1"/>
</dbReference>
<dbReference type="Pfam" id="PF09265">
    <property type="entry name" value="Cytokin-bind"/>
    <property type="match status" value="1"/>
</dbReference>
<keyword evidence="4" id="KW-0274">FAD</keyword>
<dbReference type="SUPFAM" id="SSF56176">
    <property type="entry name" value="FAD-binding/transporter-associated domain-like"/>
    <property type="match status" value="1"/>
</dbReference>
<dbReference type="InterPro" id="IPR006094">
    <property type="entry name" value="Oxid_FAD_bind_N"/>
</dbReference>
<dbReference type="Gene3D" id="3.40.462.10">
    <property type="entry name" value="FAD-linked oxidases, C-terminal domain"/>
    <property type="match status" value="1"/>
</dbReference>
<evidence type="ECO:0000259" key="7">
    <source>
        <dbReference type="PROSITE" id="PS51387"/>
    </source>
</evidence>
<keyword evidence="5" id="KW-0560">Oxidoreductase</keyword>
<dbReference type="InterPro" id="IPR036318">
    <property type="entry name" value="FAD-bd_PCMH-like_sf"/>
</dbReference>
<keyword evidence="6" id="KW-0472">Membrane</keyword>
<dbReference type="EMBL" id="JBHZOL010000069">
    <property type="protein sequence ID" value="MFE4106629.1"/>
    <property type="molecule type" value="Genomic_DNA"/>
</dbReference>
<evidence type="ECO:0000256" key="1">
    <source>
        <dbReference type="ARBA" id="ARBA00001974"/>
    </source>
</evidence>
<evidence type="ECO:0000256" key="6">
    <source>
        <dbReference type="SAM" id="Phobius"/>
    </source>
</evidence>
<evidence type="ECO:0000256" key="2">
    <source>
        <dbReference type="ARBA" id="ARBA00005466"/>
    </source>
</evidence>
<evidence type="ECO:0000256" key="5">
    <source>
        <dbReference type="ARBA" id="ARBA00023002"/>
    </source>
</evidence>
<dbReference type="PANTHER" id="PTHR13878:SF53">
    <property type="entry name" value="CYTOKININ DEHYDROGENASE 6"/>
    <property type="match status" value="1"/>
</dbReference>
<dbReference type="PROSITE" id="PS51387">
    <property type="entry name" value="FAD_PCMH"/>
    <property type="match status" value="1"/>
</dbReference>
<evidence type="ECO:0000313" key="8">
    <source>
        <dbReference type="EMBL" id="MFE4106629.1"/>
    </source>
</evidence>
<dbReference type="SUPFAM" id="SSF55103">
    <property type="entry name" value="FAD-linked oxidases, C-terminal domain"/>
    <property type="match status" value="1"/>
</dbReference>
<feature type="transmembrane region" description="Helical" evidence="6">
    <location>
        <begin position="498"/>
        <end position="518"/>
    </location>
</feature>
<comment type="similarity">
    <text evidence="2">Belongs to the oxygen-dependent FAD-linked oxidoreductase family.</text>
</comment>
<keyword evidence="9" id="KW-1185">Reference proteome</keyword>
<dbReference type="RefSeq" id="WP_377964578.1">
    <property type="nucleotide sequence ID" value="NZ_JBHZOL010000069.1"/>
</dbReference>
<dbReference type="InterPro" id="IPR050432">
    <property type="entry name" value="FAD-linked_Oxidoreductases_BP"/>
</dbReference>
<dbReference type="InterPro" id="IPR016164">
    <property type="entry name" value="FAD-linked_Oxase-like_C"/>
</dbReference>
<evidence type="ECO:0000256" key="3">
    <source>
        <dbReference type="ARBA" id="ARBA00022630"/>
    </source>
</evidence>
<dbReference type="Pfam" id="PF01565">
    <property type="entry name" value="FAD_binding_4"/>
    <property type="match status" value="1"/>
</dbReference>
<dbReference type="InterPro" id="IPR016170">
    <property type="entry name" value="Cytok_DH_C_sf"/>
</dbReference>
<dbReference type="Gene3D" id="3.30.43.10">
    <property type="entry name" value="Uridine Diphospho-n-acetylenolpyruvylglucosamine Reductase, domain 2"/>
    <property type="match status" value="2"/>
</dbReference>
<protein>
    <submittedName>
        <fullName evidence="8">FAD-binding protein</fullName>
    </submittedName>
</protein>
<reference evidence="8 9" key="1">
    <citation type="submission" date="2024-10" db="EMBL/GenBank/DDBJ databases">
        <authorList>
            <person name="Ratan Roy A."/>
            <person name="Morales Sandoval P.H."/>
            <person name="De Los Santos Villalobos S."/>
            <person name="Chakraborty S."/>
            <person name="Mukherjee J."/>
        </authorList>
    </citation>
    <scope>NUCLEOTIDE SEQUENCE [LARGE SCALE GENOMIC DNA]</scope>
    <source>
        <strain evidence="8 9">S1</strain>
    </source>
</reference>
<feature type="domain" description="FAD-binding PCMH-type" evidence="7">
    <location>
        <begin position="34"/>
        <end position="206"/>
    </location>
</feature>
<keyword evidence="3" id="KW-0285">Flavoprotein</keyword>
<name>A0ABW6IH02_9CYAN</name>
<comment type="caution">
    <text evidence="8">The sequence shown here is derived from an EMBL/GenBank/DDBJ whole genome shotgun (WGS) entry which is preliminary data.</text>
</comment>
<dbReference type="InterPro" id="IPR016169">
    <property type="entry name" value="FAD-bd_PCMH_sub2"/>
</dbReference>
<organism evidence="8 9">
    <name type="scientific">Almyronema epifaneia S1</name>
    <dbReference type="NCBI Taxonomy" id="2991925"/>
    <lineage>
        <taxon>Bacteria</taxon>
        <taxon>Bacillati</taxon>
        <taxon>Cyanobacteriota</taxon>
        <taxon>Cyanophyceae</taxon>
        <taxon>Nodosilineales</taxon>
        <taxon>Nodosilineaceae</taxon>
        <taxon>Almyronema</taxon>
        <taxon>Almyronema epifaneia</taxon>
    </lineage>
</organism>